<evidence type="ECO:0000313" key="1">
    <source>
        <dbReference type="EMBL" id="KAH1175821.1"/>
    </source>
</evidence>
<dbReference type="EMBL" id="JAHDVG010000476">
    <property type="protein sequence ID" value="KAH1175821.1"/>
    <property type="molecule type" value="Genomic_DNA"/>
</dbReference>
<dbReference type="AlphaFoldDB" id="A0A9D3X9U6"/>
<comment type="caution">
    <text evidence="1">The sequence shown here is derived from an EMBL/GenBank/DDBJ whole genome shotgun (WGS) entry which is preliminary data.</text>
</comment>
<accession>A0A9D3X9U6</accession>
<evidence type="ECO:0000313" key="2">
    <source>
        <dbReference type="Proteomes" id="UP000827986"/>
    </source>
</evidence>
<sequence>MIDVNGTAISANTFSGSGSGLLSAYERSRSAYRHVPHLPGKWKCKENWANNGFMVFWFRGKSEKKIHFRSNQKTLKFSEIFSKIKKFFRKVLAGQNASF</sequence>
<protein>
    <submittedName>
        <fullName evidence="1">Uncharacterized protein</fullName>
    </submittedName>
</protein>
<organism evidence="1 2">
    <name type="scientific">Mauremys mutica</name>
    <name type="common">yellowpond turtle</name>
    <dbReference type="NCBI Taxonomy" id="74926"/>
    <lineage>
        <taxon>Eukaryota</taxon>
        <taxon>Metazoa</taxon>
        <taxon>Chordata</taxon>
        <taxon>Craniata</taxon>
        <taxon>Vertebrata</taxon>
        <taxon>Euteleostomi</taxon>
        <taxon>Archelosauria</taxon>
        <taxon>Testudinata</taxon>
        <taxon>Testudines</taxon>
        <taxon>Cryptodira</taxon>
        <taxon>Durocryptodira</taxon>
        <taxon>Testudinoidea</taxon>
        <taxon>Geoemydidae</taxon>
        <taxon>Geoemydinae</taxon>
        <taxon>Mauremys</taxon>
    </lineage>
</organism>
<reference evidence="1" key="1">
    <citation type="submission" date="2021-09" db="EMBL/GenBank/DDBJ databases">
        <title>The genome of Mauremys mutica provides insights into the evolution of semi-aquatic lifestyle.</title>
        <authorList>
            <person name="Gong S."/>
            <person name="Gao Y."/>
        </authorList>
    </citation>
    <scope>NUCLEOTIDE SEQUENCE</scope>
    <source>
        <strain evidence="1">MM-2020</strain>
        <tissue evidence="1">Muscle</tissue>
    </source>
</reference>
<gene>
    <name evidence="1" type="ORF">KIL84_022346</name>
</gene>
<dbReference type="Proteomes" id="UP000827986">
    <property type="component" value="Unassembled WGS sequence"/>
</dbReference>
<proteinExistence type="predicted"/>
<name>A0A9D3X9U6_9SAUR</name>
<keyword evidence="2" id="KW-1185">Reference proteome</keyword>